<feature type="compositionally biased region" description="Pro residues" evidence="1">
    <location>
        <begin position="94"/>
        <end position="106"/>
    </location>
</feature>
<gene>
    <name evidence="3" type="ORF">RHSIM_Rhsim03G0008700</name>
</gene>
<evidence type="ECO:0000313" key="4">
    <source>
        <dbReference type="Proteomes" id="UP000626092"/>
    </source>
</evidence>
<dbReference type="EMBL" id="WJXA01000003">
    <property type="protein sequence ID" value="KAF7148869.1"/>
    <property type="molecule type" value="Genomic_DNA"/>
</dbReference>
<evidence type="ECO:0000313" key="3">
    <source>
        <dbReference type="EMBL" id="KAF7148869.1"/>
    </source>
</evidence>
<keyword evidence="4" id="KW-1185">Reference proteome</keyword>
<feature type="region of interest" description="Disordered" evidence="1">
    <location>
        <begin position="1"/>
        <end position="129"/>
    </location>
</feature>
<dbReference type="PANTHER" id="PTHR33143">
    <property type="entry name" value="F16F4.1 PROTEIN-RELATED"/>
    <property type="match status" value="1"/>
</dbReference>
<organism evidence="3 4">
    <name type="scientific">Rhododendron simsii</name>
    <name type="common">Sims's rhododendron</name>
    <dbReference type="NCBI Taxonomy" id="118357"/>
    <lineage>
        <taxon>Eukaryota</taxon>
        <taxon>Viridiplantae</taxon>
        <taxon>Streptophyta</taxon>
        <taxon>Embryophyta</taxon>
        <taxon>Tracheophyta</taxon>
        <taxon>Spermatophyta</taxon>
        <taxon>Magnoliopsida</taxon>
        <taxon>eudicotyledons</taxon>
        <taxon>Gunneridae</taxon>
        <taxon>Pentapetalae</taxon>
        <taxon>asterids</taxon>
        <taxon>Ericales</taxon>
        <taxon>Ericaceae</taxon>
        <taxon>Ericoideae</taxon>
        <taxon>Rhodoreae</taxon>
        <taxon>Rhododendron</taxon>
    </lineage>
</organism>
<accession>A0A834HD10</accession>
<dbReference type="OrthoDB" id="1107767at2759"/>
<feature type="compositionally biased region" description="Low complexity" evidence="1">
    <location>
        <begin position="32"/>
        <end position="49"/>
    </location>
</feature>
<dbReference type="InterPro" id="IPR008889">
    <property type="entry name" value="VQ"/>
</dbReference>
<name>A0A834HD10_RHOSS</name>
<proteinExistence type="predicted"/>
<reference evidence="3" key="1">
    <citation type="submission" date="2019-11" db="EMBL/GenBank/DDBJ databases">
        <authorList>
            <person name="Liu Y."/>
            <person name="Hou J."/>
            <person name="Li T.-Q."/>
            <person name="Guan C.-H."/>
            <person name="Wu X."/>
            <person name="Wu H.-Z."/>
            <person name="Ling F."/>
            <person name="Zhang R."/>
            <person name="Shi X.-G."/>
            <person name="Ren J.-P."/>
            <person name="Chen E.-F."/>
            <person name="Sun J.-M."/>
        </authorList>
    </citation>
    <scope>NUCLEOTIDE SEQUENCE</scope>
    <source>
        <strain evidence="3">Adult_tree_wgs_1</strain>
        <tissue evidence="3">Leaves</tissue>
    </source>
</reference>
<comment type="caution">
    <text evidence="3">The sequence shown here is derived from an EMBL/GenBank/DDBJ whole genome shotgun (WGS) entry which is preliminary data.</text>
</comment>
<dbReference type="PANTHER" id="PTHR33143:SF4">
    <property type="entry name" value="VQ DOMAIN-CONTAINING PROTEIN"/>
    <property type="match status" value="1"/>
</dbReference>
<protein>
    <recommendedName>
        <fullName evidence="2">VQ domain-containing protein</fullName>
    </recommendedName>
</protein>
<feature type="domain" description="VQ" evidence="2">
    <location>
        <begin position="61"/>
        <end position="85"/>
    </location>
</feature>
<dbReference type="InterPro" id="IPR039607">
    <property type="entry name" value="VQ_8/17/18/20/21/25"/>
</dbReference>
<dbReference type="GO" id="GO:0005634">
    <property type="term" value="C:nucleus"/>
    <property type="evidence" value="ECO:0007669"/>
    <property type="project" value="TreeGrafter"/>
</dbReference>
<sequence length="181" mass="19753">MSPTQLDGKGTYPSPLRINKVSHLIKKPTSPPSSSFSFSSSSSSAASAAKPPHRQPVIIYTHSPKVIHTHPRDFKALVQKLTGQSRSDFESDHPPSPAKQEPPPTTEPCKNRGRVAAVGSDDTDSSSMVTDEKCSCMTTVRRNVQIKSCFPPPPTTAFYDPPPINPCFSDMNIPFFPITKF</sequence>
<dbReference type="Proteomes" id="UP000626092">
    <property type="component" value="Unassembled WGS sequence"/>
</dbReference>
<dbReference type="AlphaFoldDB" id="A0A834HD10"/>
<evidence type="ECO:0000259" key="2">
    <source>
        <dbReference type="Pfam" id="PF05678"/>
    </source>
</evidence>
<dbReference type="Pfam" id="PF05678">
    <property type="entry name" value="VQ"/>
    <property type="match status" value="1"/>
</dbReference>
<evidence type="ECO:0000256" key="1">
    <source>
        <dbReference type="SAM" id="MobiDB-lite"/>
    </source>
</evidence>